<dbReference type="FunFam" id="1.10.287.130:FF:000002">
    <property type="entry name" value="Two-component osmosensing histidine kinase"/>
    <property type="match status" value="1"/>
</dbReference>
<keyword evidence="12" id="KW-0902">Two-component regulatory system</keyword>
<dbReference type="RefSeq" id="WP_069189307.1">
    <property type="nucleotide sequence ID" value="NZ_FLYE01000044.1"/>
</dbReference>
<keyword evidence="5 17" id="KW-0597">Phosphoprotein</keyword>
<feature type="transmembrane region" description="Helical" evidence="19">
    <location>
        <begin position="6"/>
        <end position="32"/>
    </location>
</feature>
<reference evidence="24 25" key="1">
    <citation type="submission" date="2016-07" db="EMBL/GenBank/DDBJ databases">
        <authorList>
            <person name="Lefevre C.T."/>
        </authorList>
    </citation>
    <scope>NUCLEOTIDE SEQUENCE [LARGE SCALE GENOMIC DNA]</scope>
    <source>
        <strain evidence="24">PR1</strain>
    </source>
</reference>
<keyword evidence="4" id="KW-1003">Cell membrane</keyword>
<evidence type="ECO:0000313" key="24">
    <source>
        <dbReference type="EMBL" id="SCA57251.1"/>
    </source>
</evidence>
<evidence type="ECO:0000256" key="16">
    <source>
        <dbReference type="PROSITE-ProRule" id="PRU00110"/>
    </source>
</evidence>
<dbReference type="PANTHER" id="PTHR45339:SF1">
    <property type="entry name" value="HYBRID SIGNAL TRANSDUCTION HISTIDINE KINASE J"/>
    <property type="match status" value="1"/>
</dbReference>
<dbReference type="OrthoDB" id="9762462at2"/>
<dbReference type="GO" id="GO:0000155">
    <property type="term" value="F:phosphorelay sensor kinase activity"/>
    <property type="evidence" value="ECO:0007669"/>
    <property type="project" value="InterPro"/>
</dbReference>
<evidence type="ECO:0000256" key="1">
    <source>
        <dbReference type="ARBA" id="ARBA00000085"/>
    </source>
</evidence>
<dbReference type="InterPro" id="IPR001789">
    <property type="entry name" value="Sig_transdc_resp-reg_receiver"/>
</dbReference>
<dbReference type="SMART" id="SM00448">
    <property type="entry name" value="REC"/>
    <property type="match status" value="1"/>
</dbReference>
<dbReference type="EC" id="2.7.13.3" evidence="3"/>
<dbReference type="STRING" id="1867952.MTBPR1_50007"/>
<evidence type="ECO:0000256" key="17">
    <source>
        <dbReference type="PROSITE-ProRule" id="PRU00169"/>
    </source>
</evidence>
<dbReference type="Gene3D" id="3.40.50.2300">
    <property type="match status" value="1"/>
</dbReference>
<dbReference type="InterPro" id="IPR003661">
    <property type="entry name" value="HisK_dim/P_dom"/>
</dbReference>
<feature type="modified residue" description="4-aspartylphosphate" evidence="17">
    <location>
        <position position="680"/>
    </location>
</feature>
<dbReference type="SUPFAM" id="SSF47226">
    <property type="entry name" value="Histidine-containing phosphotransfer domain, HPT domain"/>
    <property type="match status" value="1"/>
</dbReference>
<comment type="catalytic activity">
    <reaction evidence="1">
        <text>ATP + protein L-histidine = ADP + protein N-phospho-L-histidine.</text>
        <dbReference type="EC" id="2.7.13.3"/>
    </reaction>
</comment>
<dbReference type="AlphaFoldDB" id="A0A1C3RJ10"/>
<keyword evidence="6 24" id="KW-0808">Transferase</keyword>
<dbReference type="InterPro" id="IPR004358">
    <property type="entry name" value="Sig_transdc_His_kin-like_C"/>
</dbReference>
<dbReference type="Gene3D" id="6.10.340.10">
    <property type="match status" value="1"/>
</dbReference>
<feature type="domain" description="Response regulatory" evidence="21">
    <location>
        <begin position="631"/>
        <end position="750"/>
    </location>
</feature>
<dbReference type="SMART" id="SM00387">
    <property type="entry name" value="HATPase_c"/>
    <property type="match status" value="1"/>
</dbReference>
<dbReference type="SUPFAM" id="SSF47384">
    <property type="entry name" value="Homodimeric domain of signal transducing histidine kinase"/>
    <property type="match status" value="1"/>
</dbReference>
<dbReference type="SUPFAM" id="SSF158472">
    <property type="entry name" value="HAMP domain-like"/>
    <property type="match status" value="1"/>
</dbReference>
<dbReference type="Gene3D" id="3.30.565.10">
    <property type="entry name" value="Histidine kinase-like ATPase, C-terminal domain"/>
    <property type="match status" value="1"/>
</dbReference>
<evidence type="ECO:0000256" key="6">
    <source>
        <dbReference type="ARBA" id="ARBA00022679"/>
    </source>
</evidence>
<dbReference type="Proteomes" id="UP000231658">
    <property type="component" value="Unassembled WGS sequence"/>
</dbReference>
<dbReference type="SUPFAM" id="SSF55874">
    <property type="entry name" value="ATPase domain of HSP90 chaperone/DNA topoisomerase II/histidine kinase"/>
    <property type="match status" value="1"/>
</dbReference>
<evidence type="ECO:0000256" key="7">
    <source>
        <dbReference type="ARBA" id="ARBA00022692"/>
    </source>
</evidence>
<dbReference type="Gene3D" id="1.10.287.130">
    <property type="match status" value="1"/>
</dbReference>
<dbReference type="PROSITE" id="PS50885">
    <property type="entry name" value="HAMP"/>
    <property type="match status" value="1"/>
</dbReference>
<dbReference type="CDD" id="cd00082">
    <property type="entry name" value="HisKA"/>
    <property type="match status" value="1"/>
</dbReference>
<evidence type="ECO:0000256" key="8">
    <source>
        <dbReference type="ARBA" id="ARBA00022741"/>
    </source>
</evidence>
<dbReference type="SUPFAM" id="SSF52172">
    <property type="entry name" value="CheY-like"/>
    <property type="match status" value="1"/>
</dbReference>
<comment type="subunit">
    <text evidence="14">At low DSF concentrations, interacts with RpfF.</text>
</comment>
<feature type="domain" description="HPt" evidence="23">
    <location>
        <begin position="789"/>
        <end position="882"/>
    </location>
</feature>
<dbReference type="Pfam" id="PF00072">
    <property type="entry name" value="Response_reg"/>
    <property type="match status" value="1"/>
</dbReference>
<dbReference type="SMART" id="SM00388">
    <property type="entry name" value="HisKA"/>
    <property type="match status" value="1"/>
</dbReference>
<evidence type="ECO:0000256" key="15">
    <source>
        <dbReference type="ARBA" id="ARBA00068150"/>
    </source>
</evidence>
<dbReference type="InterPro" id="IPR036641">
    <property type="entry name" value="HPT_dom_sf"/>
</dbReference>
<keyword evidence="25" id="KW-1185">Reference proteome</keyword>
<evidence type="ECO:0000256" key="2">
    <source>
        <dbReference type="ARBA" id="ARBA00004651"/>
    </source>
</evidence>
<dbReference type="GO" id="GO:0005886">
    <property type="term" value="C:plasma membrane"/>
    <property type="evidence" value="ECO:0007669"/>
    <property type="project" value="UniProtKB-SubCell"/>
</dbReference>
<dbReference type="Pfam" id="PF00512">
    <property type="entry name" value="HisKA"/>
    <property type="match status" value="1"/>
</dbReference>
<dbReference type="InterPro" id="IPR011006">
    <property type="entry name" value="CheY-like_superfamily"/>
</dbReference>
<sequence>MKHPFSSIALWVFLGLFVSVALPLGFAQWFLIEDQKEQGYAKFYQQGQDMVDNIALSMVDPILTFDPSRGSIVLELPKKNPLISEIQVYDTFNDLPFLHYRVPDREVGKTHEFHAIVTSGSGEELGWVRVVYSDHVLRSENIERQSLLETAFILISLFLLSIMFPLLYMKVVRPLQKLTQQASRFRDNKLDKEVQWQGHDEVSTLGQTLEMARLSILDLVTKLQEKKKEAEEANNAKSEFLATMSHEIRTPMTGVVSMAELLQNSNLNDSQYKMAQTIRSSATLLRRIIDDILDVSKVEANQIELDVASYCLRDLFEDVAKTLGPEAKNKGVNFQIYIDPAIPNQLECDAIRLRQVLLNLANNAIKFTGKGGWVLMSVQLEAFSPDGHVRLCFNVQDNGIGISKENQPKLFQPFAQAEATTTRKYGGTGLGLYICQQLVSLMKGQIKLQSAPGKGSDFSFQLGFKVNEKSPLHEDECNDFSGLKFLLMAGNARQEKSLNTYLEYWGGAVSSLKGFFEVDAFLNENELDFDSIILDEAWLNTQTPEACQVFFNKCTACAIPIVLIGEKSHVSAAEVPAHVHCINEVPLTRRTFLAELGLLVERFQPIRSSAKLADFSQHLSSRDEAEKNGELVLIAEDNLVNQEVFARQLNWLGYCVDVVSNGLEAIEKLKENKYGILFTDIHMPQCDGFELITLLRENEEIDQGASLPVFAVTAATADLTQKKFRELDVQGFLLKPVELTDLQEVMDQWCAHQAGWENTGARPAVIAQNHEVDDDIIDLVVLESFFGSGNGQLQTVLELFVSSTEQIAQGLARAFREKDCEQVISYSHKFHSAAASIRCQRLAQGCLHMEKAGLAGDWAEVEKLFPQVEASYQEAVRFIEKR</sequence>
<evidence type="ECO:0000256" key="12">
    <source>
        <dbReference type="ARBA" id="ARBA00023012"/>
    </source>
</evidence>
<dbReference type="InterPro" id="IPR005467">
    <property type="entry name" value="His_kinase_dom"/>
</dbReference>
<evidence type="ECO:0000256" key="18">
    <source>
        <dbReference type="SAM" id="Coils"/>
    </source>
</evidence>
<evidence type="ECO:0000256" key="11">
    <source>
        <dbReference type="ARBA" id="ARBA00022989"/>
    </source>
</evidence>
<dbReference type="FunFam" id="3.30.565.10:FF:000010">
    <property type="entry name" value="Sensor histidine kinase RcsC"/>
    <property type="match status" value="1"/>
</dbReference>
<evidence type="ECO:0000259" key="22">
    <source>
        <dbReference type="PROSITE" id="PS50885"/>
    </source>
</evidence>
<keyword evidence="8" id="KW-0547">Nucleotide-binding</keyword>
<evidence type="ECO:0000256" key="10">
    <source>
        <dbReference type="ARBA" id="ARBA00022840"/>
    </source>
</evidence>
<evidence type="ECO:0000256" key="3">
    <source>
        <dbReference type="ARBA" id="ARBA00012438"/>
    </source>
</evidence>
<dbReference type="PROSITE" id="PS50110">
    <property type="entry name" value="RESPONSE_REGULATORY"/>
    <property type="match status" value="1"/>
</dbReference>
<feature type="domain" description="Histidine kinase" evidence="20">
    <location>
        <begin position="243"/>
        <end position="466"/>
    </location>
</feature>
<evidence type="ECO:0000256" key="14">
    <source>
        <dbReference type="ARBA" id="ARBA00064003"/>
    </source>
</evidence>
<keyword evidence="18" id="KW-0175">Coiled coil</keyword>
<keyword evidence="11 19" id="KW-1133">Transmembrane helix</keyword>
<evidence type="ECO:0000256" key="13">
    <source>
        <dbReference type="ARBA" id="ARBA00023136"/>
    </source>
</evidence>
<dbReference type="PANTHER" id="PTHR45339">
    <property type="entry name" value="HYBRID SIGNAL TRANSDUCTION HISTIDINE KINASE J"/>
    <property type="match status" value="1"/>
</dbReference>
<dbReference type="CDD" id="cd17546">
    <property type="entry name" value="REC_hyHK_CKI1_RcsC-like"/>
    <property type="match status" value="1"/>
</dbReference>
<dbReference type="GO" id="GO:0005524">
    <property type="term" value="F:ATP binding"/>
    <property type="evidence" value="ECO:0007669"/>
    <property type="project" value="UniProtKB-KW"/>
</dbReference>
<dbReference type="CDD" id="cd16922">
    <property type="entry name" value="HATPase_EvgS-ArcB-TorS-like"/>
    <property type="match status" value="1"/>
</dbReference>
<dbReference type="Pfam" id="PF01627">
    <property type="entry name" value="Hpt"/>
    <property type="match status" value="1"/>
</dbReference>
<comment type="subcellular location">
    <subcellularLocation>
        <location evidence="2">Cell membrane</location>
        <topology evidence="2">Multi-pass membrane protein</topology>
    </subcellularLocation>
</comment>
<dbReference type="InterPro" id="IPR008207">
    <property type="entry name" value="Sig_transdc_His_kin_Hpt_dom"/>
</dbReference>
<evidence type="ECO:0000313" key="25">
    <source>
        <dbReference type="Proteomes" id="UP000231658"/>
    </source>
</evidence>
<feature type="modified residue" description="Phosphohistidine" evidence="16">
    <location>
        <position position="828"/>
    </location>
</feature>
<evidence type="ECO:0000259" key="21">
    <source>
        <dbReference type="PROSITE" id="PS50110"/>
    </source>
</evidence>
<feature type="transmembrane region" description="Helical" evidence="19">
    <location>
        <begin position="147"/>
        <end position="168"/>
    </location>
</feature>
<name>A0A1C3RJ10_9PROT</name>
<feature type="domain" description="HAMP" evidence="22">
    <location>
        <begin position="169"/>
        <end position="221"/>
    </location>
</feature>
<evidence type="ECO:0000256" key="9">
    <source>
        <dbReference type="ARBA" id="ARBA00022777"/>
    </source>
</evidence>
<feature type="coiled-coil region" evidence="18">
    <location>
        <begin position="216"/>
        <end position="243"/>
    </location>
</feature>
<dbReference type="Pfam" id="PF02518">
    <property type="entry name" value="HATPase_c"/>
    <property type="match status" value="1"/>
</dbReference>
<evidence type="ECO:0000259" key="23">
    <source>
        <dbReference type="PROSITE" id="PS50894"/>
    </source>
</evidence>
<evidence type="ECO:0000256" key="5">
    <source>
        <dbReference type="ARBA" id="ARBA00022553"/>
    </source>
</evidence>
<organism evidence="24 25">
    <name type="scientific">Candidatus Terasakiella magnetica</name>
    <dbReference type="NCBI Taxonomy" id="1867952"/>
    <lineage>
        <taxon>Bacteria</taxon>
        <taxon>Pseudomonadati</taxon>
        <taxon>Pseudomonadota</taxon>
        <taxon>Alphaproteobacteria</taxon>
        <taxon>Rhodospirillales</taxon>
        <taxon>Terasakiellaceae</taxon>
        <taxon>Terasakiella</taxon>
    </lineage>
</organism>
<dbReference type="PROSITE" id="PS50894">
    <property type="entry name" value="HPT"/>
    <property type="match status" value="1"/>
</dbReference>
<accession>A0A1C3RJ10</accession>
<protein>
    <recommendedName>
        <fullName evidence="15">Sensory/regulatory protein RpfC</fullName>
        <ecNumber evidence="3">2.7.13.3</ecNumber>
    </recommendedName>
</protein>
<dbReference type="SMART" id="SM00304">
    <property type="entry name" value="HAMP"/>
    <property type="match status" value="1"/>
</dbReference>
<keyword evidence="13 19" id="KW-0472">Membrane</keyword>
<dbReference type="PROSITE" id="PS50109">
    <property type="entry name" value="HIS_KIN"/>
    <property type="match status" value="1"/>
</dbReference>
<keyword evidence="9 24" id="KW-0418">Kinase</keyword>
<dbReference type="InterPro" id="IPR003660">
    <property type="entry name" value="HAMP_dom"/>
</dbReference>
<dbReference type="InterPro" id="IPR036097">
    <property type="entry name" value="HisK_dim/P_sf"/>
</dbReference>
<keyword evidence="10" id="KW-0067">ATP-binding</keyword>
<evidence type="ECO:0000256" key="4">
    <source>
        <dbReference type="ARBA" id="ARBA00022475"/>
    </source>
</evidence>
<dbReference type="CDD" id="cd06225">
    <property type="entry name" value="HAMP"/>
    <property type="match status" value="1"/>
</dbReference>
<keyword evidence="7 19" id="KW-0812">Transmembrane</keyword>
<gene>
    <name evidence="24" type="ORF">MTBPR1_50007</name>
</gene>
<evidence type="ECO:0000259" key="20">
    <source>
        <dbReference type="PROSITE" id="PS50109"/>
    </source>
</evidence>
<dbReference type="PRINTS" id="PR00344">
    <property type="entry name" value="BCTRLSENSOR"/>
</dbReference>
<dbReference type="EMBL" id="FLYE01000044">
    <property type="protein sequence ID" value="SCA57251.1"/>
    <property type="molecule type" value="Genomic_DNA"/>
</dbReference>
<dbReference type="InterPro" id="IPR003594">
    <property type="entry name" value="HATPase_dom"/>
</dbReference>
<dbReference type="InterPro" id="IPR036890">
    <property type="entry name" value="HATPase_C_sf"/>
</dbReference>
<proteinExistence type="predicted"/>
<evidence type="ECO:0000256" key="19">
    <source>
        <dbReference type="SAM" id="Phobius"/>
    </source>
</evidence>
<dbReference type="Gene3D" id="1.20.120.160">
    <property type="entry name" value="HPT domain"/>
    <property type="match status" value="1"/>
</dbReference>